<reference evidence="4" key="3">
    <citation type="submission" date="2025-09" db="UniProtKB">
        <authorList>
            <consortium name="Ensembl"/>
        </authorList>
    </citation>
    <scope>IDENTIFICATION</scope>
</reference>
<evidence type="ECO:0000313" key="4">
    <source>
        <dbReference type="Ensembl" id="ENSGWIP00000019298.1"/>
    </source>
</evidence>
<dbReference type="GO" id="GO:0004904">
    <property type="term" value="F:interferon receptor activity"/>
    <property type="evidence" value="ECO:0007669"/>
    <property type="project" value="TreeGrafter"/>
</dbReference>
<organism evidence="4 5">
    <name type="scientific">Gouania willdenowi</name>
    <name type="common">Blunt-snouted clingfish</name>
    <name type="synonym">Lepadogaster willdenowi</name>
    <dbReference type="NCBI Taxonomy" id="441366"/>
    <lineage>
        <taxon>Eukaryota</taxon>
        <taxon>Metazoa</taxon>
        <taxon>Chordata</taxon>
        <taxon>Craniata</taxon>
        <taxon>Vertebrata</taxon>
        <taxon>Euteleostomi</taxon>
        <taxon>Actinopterygii</taxon>
        <taxon>Neopterygii</taxon>
        <taxon>Teleostei</taxon>
        <taxon>Neoteleostei</taxon>
        <taxon>Acanthomorphata</taxon>
        <taxon>Ovalentaria</taxon>
        <taxon>Blenniimorphae</taxon>
        <taxon>Blenniiformes</taxon>
        <taxon>Gobiesocoidei</taxon>
        <taxon>Gobiesocidae</taxon>
        <taxon>Gobiesocinae</taxon>
        <taxon>Gouania</taxon>
    </lineage>
</organism>
<protein>
    <submittedName>
        <fullName evidence="4">Interferon alpha/beta receptor 1a-like</fullName>
    </submittedName>
</protein>
<evidence type="ECO:0000256" key="2">
    <source>
        <dbReference type="SAM" id="SignalP"/>
    </source>
</evidence>
<dbReference type="PANTHER" id="PTHR20859">
    <property type="entry name" value="INTERFERON/INTERLEUKIN RECEPTOR"/>
    <property type="match status" value="1"/>
</dbReference>
<keyword evidence="1" id="KW-0812">Transmembrane</keyword>
<dbReference type="Pfam" id="PF09294">
    <property type="entry name" value="Interfer-bind"/>
    <property type="match status" value="1"/>
</dbReference>
<dbReference type="Gene3D" id="2.60.40.10">
    <property type="entry name" value="Immunoglobulins"/>
    <property type="match status" value="2"/>
</dbReference>
<dbReference type="Pfam" id="PF01108">
    <property type="entry name" value="Tissue_fac"/>
    <property type="match status" value="1"/>
</dbReference>
<dbReference type="Proteomes" id="UP000694680">
    <property type="component" value="Chromosome 21"/>
</dbReference>
<keyword evidence="5" id="KW-1185">Reference proteome</keyword>
<feature type="chain" id="PRO_5034908743" evidence="2">
    <location>
        <begin position="22"/>
        <end position="338"/>
    </location>
</feature>
<sequence length="338" mass="38944">MYTSLCFHCLIGWVIWRTGGANLASPQKIDVITLNTNYILCWDWGDTEESVTATFTTQYLEKFKLQSKKSPNWYTVCEDTSKRSCDLTSCDFHYFGCYMLRVRANVNGHHSKWAVKEFCPDPDAAVGPPSALDFFSAGSDLDVFISDPVTTTNRSIKDHIPNMYYQILYWECCHYTQALSLNTSANEVTLSYLKSWTWYCVSVQSCYDFFKKRSNFTMPYCIQTKGTPSWWQIVFNFLGSLMISACSMLSLLYGFFRIFKCLSATCYTNNRLTLQFKEYFCDSLGSDVPNLLTLNSESELFDNVFICPERFIKNHNNPKEIFLKKQVAIHIPGPLGEE</sequence>
<dbReference type="AlphaFoldDB" id="A0A8C5EDU8"/>
<dbReference type="OrthoDB" id="9944680at2759"/>
<reference evidence="4" key="2">
    <citation type="submission" date="2025-08" db="UniProtKB">
        <authorList>
            <consortium name="Ensembl"/>
        </authorList>
    </citation>
    <scope>IDENTIFICATION</scope>
</reference>
<accession>A0A8C5EDU8</accession>
<dbReference type="InterPro" id="IPR015373">
    <property type="entry name" value="Interferon/interleukin_rcp_dom"/>
</dbReference>
<evidence type="ECO:0000256" key="1">
    <source>
        <dbReference type="SAM" id="Phobius"/>
    </source>
</evidence>
<keyword evidence="1" id="KW-1133">Transmembrane helix</keyword>
<dbReference type="InterPro" id="IPR050650">
    <property type="entry name" value="Type-II_Cytokine-TF_Rcpt"/>
</dbReference>
<feature type="domain" description="Fibronectin type-III" evidence="3">
    <location>
        <begin position="128"/>
        <end position="227"/>
    </location>
</feature>
<dbReference type="Ensembl" id="ENSGWIT00000021236.1">
    <property type="protein sequence ID" value="ENSGWIP00000019298.1"/>
    <property type="gene ID" value="ENSGWIG00000010565.1"/>
</dbReference>
<evidence type="ECO:0000313" key="5">
    <source>
        <dbReference type="Proteomes" id="UP000694680"/>
    </source>
</evidence>
<dbReference type="PROSITE" id="PS50853">
    <property type="entry name" value="FN3"/>
    <property type="match status" value="1"/>
</dbReference>
<feature type="signal peptide" evidence="2">
    <location>
        <begin position="1"/>
        <end position="21"/>
    </location>
</feature>
<keyword evidence="2" id="KW-0732">Signal</keyword>
<gene>
    <name evidence="4" type="primary">il10rb</name>
</gene>
<dbReference type="SUPFAM" id="SSF49265">
    <property type="entry name" value="Fibronectin type III"/>
    <property type="match status" value="2"/>
</dbReference>
<dbReference type="GO" id="GO:0005886">
    <property type="term" value="C:plasma membrane"/>
    <property type="evidence" value="ECO:0007669"/>
    <property type="project" value="TreeGrafter"/>
</dbReference>
<keyword evidence="1" id="KW-0472">Membrane</keyword>
<evidence type="ECO:0000259" key="3">
    <source>
        <dbReference type="PROSITE" id="PS50853"/>
    </source>
</evidence>
<dbReference type="InterPro" id="IPR003961">
    <property type="entry name" value="FN3_dom"/>
</dbReference>
<proteinExistence type="predicted"/>
<dbReference type="InterPro" id="IPR013783">
    <property type="entry name" value="Ig-like_fold"/>
</dbReference>
<name>A0A8C5EDU8_GOUWI</name>
<dbReference type="PANTHER" id="PTHR20859:SF85">
    <property type="entry name" value="INTERFERON ALPHA_BETA RECEPTOR 1 ISOFORM X1"/>
    <property type="match status" value="1"/>
</dbReference>
<reference evidence="4" key="1">
    <citation type="submission" date="2020-06" db="EMBL/GenBank/DDBJ databases">
        <authorList>
            <consortium name="Wellcome Sanger Institute Data Sharing"/>
        </authorList>
    </citation>
    <scope>NUCLEOTIDE SEQUENCE [LARGE SCALE GENOMIC DNA]</scope>
</reference>
<dbReference type="InterPro" id="IPR036116">
    <property type="entry name" value="FN3_sf"/>
</dbReference>
<feature type="transmembrane region" description="Helical" evidence="1">
    <location>
        <begin position="230"/>
        <end position="253"/>
    </location>
</feature>